<dbReference type="AlphaFoldDB" id="A0A0L0G2K9"/>
<proteinExistence type="predicted"/>
<evidence type="ECO:0000256" key="1">
    <source>
        <dbReference type="SAM" id="MobiDB-lite"/>
    </source>
</evidence>
<keyword evidence="3" id="KW-1185">Reference proteome</keyword>
<evidence type="ECO:0008006" key="4">
    <source>
        <dbReference type="Google" id="ProtNLM"/>
    </source>
</evidence>
<name>A0A0L0G2K9_9EUKA</name>
<feature type="compositionally biased region" description="Low complexity" evidence="1">
    <location>
        <begin position="338"/>
        <end position="347"/>
    </location>
</feature>
<feature type="region of interest" description="Disordered" evidence="1">
    <location>
        <begin position="133"/>
        <end position="166"/>
    </location>
</feature>
<dbReference type="GeneID" id="25904884"/>
<evidence type="ECO:0000313" key="3">
    <source>
        <dbReference type="Proteomes" id="UP000054560"/>
    </source>
</evidence>
<reference evidence="2 3" key="1">
    <citation type="submission" date="2011-02" db="EMBL/GenBank/DDBJ databases">
        <title>The Genome Sequence of Sphaeroforma arctica JP610.</title>
        <authorList>
            <consortium name="The Broad Institute Genome Sequencing Platform"/>
            <person name="Russ C."/>
            <person name="Cuomo C."/>
            <person name="Young S.K."/>
            <person name="Zeng Q."/>
            <person name="Gargeya S."/>
            <person name="Alvarado L."/>
            <person name="Berlin A."/>
            <person name="Chapman S.B."/>
            <person name="Chen Z."/>
            <person name="Freedman E."/>
            <person name="Gellesch M."/>
            <person name="Goldberg J."/>
            <person name="Griggs A."/>
            <person name="Gujja S."/>
            <person name="Heilman E."/>
            <person name="Heiman D."/>
            <person name="Howarth C."/>
            <person name="Mehta T."/>
            <person name="Neiman D."/>
            <person name="Pearson M."/>
            <person name="Roberts A."/>
            <person name="Saif S."/>
            <person name="Shea T."/>
            <person name="Shenoy N."/>
            <person name="Sisk P."/>
            <person name="Stolte C."/>
            <person name="Sykes S."/>
            <person name="White J."/>
            <person name="Yandava C."/>
            <person name="Burger G."/>
            <person name="Gray M.W."/>
            <person name="Holland P.W.H."/>
            <person name="King N."/>
            <person name="Lang F.B.F."/>
            <person name="Roger A.J."/>
            <person name="Ruiz-Trillo I."/>
            <person name="Haas B."/>
            <person name="Nusbaum C."/>
            <person name="Birren B."/>
        </authorList>
    </citation>
    <scope>NUCLEOTIDE SEQUENCE [LARGE SCALE GENOMIC DNA]</scope>
    <source>
        <strain evidence="2 3">JP610</strain>
    </source>
</reference>
<gene>
    <name evidence="2" type="ORF">SARC_04380</name>
</gene>
<dbReference type="Gene3D" id="6.10.140.1350">
    <property type="match status" value="1"/>
</dbReference>
<evidence type="ECO:0000313" key="2">
    <source>
        <dbReference type="EMBL" id="KNC83372.1"/>
    </source>
</evidence>
<dbReference type="OrthoDB" id="2538017at2759"/>
<accession>A0A0L0G2K9</accession>
<organism evidence="2 3">
    <name type="scientific">Sphaeroforma arctica JP610</name>
    <dbReference type="NCBI Taxonomy" id="667725"/>
    <lineage>
        <taxon>Eukaryota</taxon>
        <taxon>Ichthyosporea</taxon>
        <taxon>Ichthyophonida</taxon>
        <taxon>Sphaeroforma</taxon>
    </lineage>
</organism>
<feature type="region of interest" description="Disordered" evidence="1">
    <location>
        <begin position="334"/>
        <end position="356"/>
    </location>
</feature>
<dbReference type="EMBL" id="KQ241839">
    <property type="protein sequence ID" value="KNC83372.1"/>
    <property type="molecule type" value="Genomic_DNA"/>
</dbReference>
<dbReference type="STRING" id="667725.A0A0L0G2K9"/>
<sequence>MDDEIISTVNEQKARDLAIAAQCERENKNERYDTYHSKRVGSFDGYLMQVMMNALHRMQDYQNYIVDLERDMESVKGQRRFSPDVLQKIMRDQHDAYQALSSKVSSLHQLVEGIREDWTEYVLRNELSNDPVAERRKKSGRPGMLVGAGGGDFNSDKRPGMGPKANSGFDITKLVTMGTVAPGIAGAPGTANLSTGTTTGGGLFGGGFNASKPAFGATTQPATSGFGGFGMAASTPLKSTTGGLFGSSMTTANTGLGGFGQSTTNTTAPSATGFAGFGAASKPAATPSTATFSGFTSTAQPASTGGFSGFGSTATQPAASGFSGFTASKPAAPASQPFTLNTNSSNTTGGGFSFGK</sequence>
<protein>
    <recommendedName>
        <fullName evidence="4">Nucleoporin NSP1-like C-terminal domain-containing protein</fullName>
    </recommendedName>
</protein>
<dbReference type="RefSeq" id="XP_014157274.1">
    <property type="nucleotide sequence ID" value="XM_014301799.1"/>
</dbReference>
<dbReference type="Proteomes" id="UP000054560">
    <property type="component" value="Unassembled WGS sequence"/>
</dbReference>